<evidence type="ECO:0000256" key="3">
    <source>
        <dbReference type="ARBA" id="ARBA00023002"/>
    </source>
</evidence>
<dbReference type="SUPFAM" id="SSF56796">
    <property type="entry name" value="Dehydroquinate synthase-like"/>
    <property type="match status" value="1"/>
</dbReference>
<dbReference type="CDD" id="cd08183">
    <property type="entry name" value="Fe-ADH-like"/>
    <property type="match status" value="1"/>
</dbReference>
<dbReference type="GO" id="GO:0004022">
    <property type="term" value="F:alcohol dehydrogenase (NAD+) activity"/>
    <property type="evidence" value="ECO:0007669"/>
    <property type="project" value="TreeGrafter"/>
</dbReference>
<dbReference type="Gene3D" id="1.20.1090.10">
    <property type="entry name" value="Dehydroquinate synthase-like - alpha domain"/>
    <property type="match status" value="1"/>
</dbReference>
<comment type="similarity">
    <text evidence="2">Belongs to the iron-containing alcohol dehydrogenase family.</text>
</comment>
<dbReference type="InterPro" id="IPR001670">
    <property type="entry name" value="ADH_Fe/GldA"/>
</dbReference>
<evidence type="ECO:0000259" key="5">
    <source>
        <dbReference type="Pfam" id="PF25137"/>
    </source>
</evidence>
<feature type="domain" description="Fe-containing alcohol dehydrogenase-like C-terminal" evidence="5">
    <location>
        <begin position="215"/>
        <end position="406"/>
    </location>
</feature>
<dbReference type="PANTHER" id="PTHR11496">
    <property type="entry name" value="ALCOHOL DEHYDROGENASE"/>
    <property type="match status" value="1"/>
</dbReference>
<dbReference type="InterPro" id="IPR056798">
    <property type="entry name" value="ADH_Fe_C"/>
</dbReference>
<evidence type="ECO:0000256" key="1">
    <source>
        <dbReference type="ARBA" id="ARBA00001962"/>
    </source>
</evidence>
<keyword evidence="3" id="KW-0560">Oxidoreductase</keyword>
<dbReference type="FunFam" id="3.40.50.1970:FF:000003">
    <property type="entry name" value="Alcohol dehydrogenase, iron-containing"/>
    <property type="match status" value="1"/>
</dbReference>
<dbReference type="InterPro" id="IPR039697">
    <property type="entry name" value="Alcohol_dehydrogenase_Fe"/>
</dbReference>
<dbReference type="Pfam" id="PF25137">
    <property type="entry name" value="ADH_Fe_C"/>
    <property type="match status" value="1"/>
</dbReference>
<dbReference type="PANTHER" id="PTHR11496:SF102">
    <property type="entry name" value="ALCOHOL DEHYDROGENASE 4"/>
    <property type="match status" value="1"/>
</dbReference>
<dbReference type="Gene3D" id="3.40.50.1970">
    <property type="match status" value="1"/>
</dbReference>
<evidence type="ECO:0000313" key="6">
    <source>
        <dbReference type="EMBL" id="ASZ52466.1"/>
    </source>
</evidence>
<sequence>MARWIGSTFFNANHSNLLKVVVLGRKCMFQFMTATRIIFGEGALQSSLSVINQFGYSVLLVTGKDTQRATPIINYLKAQNMRYQRVAINGEPNITMVEETAVLGRKFQPDMVIAIGGGSVIDMGKALAAIIPNQGNVYDYVEVVGRNVPLKAKPIHFIAIPTTASTGSEVTRNAVLKSGQDKVKVSLRSPDMLADVAIVDPTLTYGTDQYTSGRGAMDAFTHLMEAYVCGEPNPLTDMVCEEGLRRLSRSVIAGCKQDNHKARSDLSFAALLGGMAITNAKLGAAHGLASALGGKLDAPHSVITARLAPHVMQENINAAKQAGRNDVINRYRKLAQLVTDRANANEHDGVLWVKMVLDKLELPLLGKFGVCQTSFEQVANDALKSVAIKGNPLPLNQERLVFILKQVCDCSGDCAAESTPHMSSVEVLESRSDLSSVNE</sequence>
<feature type="domain" description="Alcohol dehydrogenase iron-type/glycerol dehydrogenase GldA" evidence="4">
    <location>
        <begin position="35"/>
        <end position="201"/>
    </location>
</feature>
<dbReference type="EMBL" id="CP023248">
    <property type="protein sequence ID" value="ASZ52466.1"/>
    <property type="molecule type" value="Genomic_DNA"/>
</dbReference>
<name>A0A249W777_VIBPH</name>
<evidence type="ECO:0000256" key="2">
    <source>
        <dbReference type="ARBA" id="ARBA00007358"/>
    </source>
</evidence>
<reference evidence="6" key="1">
    <citation type="submission" date="2017-09" db="EMBL/GenBank/DDBJ databases">
        <authorList>
            <person name="Ehlers B."/>
            <person name="Leendertz F.H."/>
        </authorList>
    </citation>
    <scope>NUCLEOTIDE SEQUENCE</scope>
    <source>
        <strain evidence="6">MAVP-26</strain>
    </source>
</reference>
<accession>A0A249W777</accession>
<evidence type="ECO:0000259" key="4">
    <source>
        <dbReference type="Pfam" id="PF00465"/>
    </source>
</evidence>
<proteinExistence type="inferred from homology"/>
<dbReference type="AlphaFoldDB" id="A0A249W777"/>
<organism evidence="6">
    <name type="scientific">Vibrio parahaemolyticus</name>
    <dbReference type="NCBI Taxonomy" id="670"/>
    <lineage>
        <taxon>Bacteria</taxon>
        <taxon>Pseudomonadati</taxon>
        <taxon>Pseudomonadota</taxon>
        <taxon>Gammaproteobacteria</taxon>
        <taxon>Vibrionales</taxon>
        <taxon>Vibrionaceae</taxon>
        <taxon>Vibrio</taxon>
    </lineage>
</organism>
<gene>
    <name evidence="6" type="ORF">YA91_18840</name>
</gene>
<protein>
    <submittedName>
        <fullName evidence="6">Alcohol dehydrogenase</fullName>
    </submittedName>
</protein>
<comment type="cofactor">
    <cofactor evidence="1">
        <name>Fe cation</name>
        <dbReference type="ChEBI" id="CHEBI:24875"/>
    </cofactor>
</comment>
<dbReference type="GO" id="GO:0046872">
    <property type="term" value="F:metal ion binding"/>
    <property type="evidence" value="ECO:0007669"/>
    <property type="project" value="InterPro"/>
</dbReference>
<dbReference type="Pfam" id="PF00465">
    <property type="entry name" value="Fe-ADH"/>
    <property type="match status" value="1"/>
</dbReference>